<feature type="non-terminal residue" evidence="1">
    <location>
        <position position="258"/>
    </location>
</feature>
<keyword evidence="2" id="KW-1185">Reference proteome</keyword>
<dbReference type="EMBL" id="QNRK01000004">
    <property type="protein sequence ID" value="RBP16832.1"/>
    <property type="molecule type" value="Genomic_DNA"/>
</dbReference>
<evidence type="ECO:0000313" key="2">
    <source>
        <dbReference type="Proteomes" id="UP000253529"/>
    </source>
</evidence>
<dbReference type="AlphaFoldDB" id="A0A366FQA6"/>
<evidence type="ECO:0008006" key="3">
    <source>
        <dbReference type="Google" id="ProtNLM"/>
    </source>
</evidence>
<gene>
    <name evidence="1" type="ORF">DFR50_104109</name>
</gene>
<proteinExistence type="predicted"/>
<protein>
    <recommendedName>
        <fullName evidence="3">Autotransporter-associated beta strand protein</fullName>
    </recommendedName>
</protein>
<accession>A0A366FQA6</accession>
<evidence type="ECO:0000313" key="1">
    <source>
        <dbReference type="EMBL" id="RBP16832.1"/>
    </source>
</evidence>
<reference evidence="1 2" key="1">
    <citation type="submission" date="2018-06" db="EMBL/GenBank/DDBJ databases">
        <title>Genomic Encyclopedia of Type Strains, Phase IV (KMG-IV): sequencing the most valuable type-strain genomes for metagenomic binning, comparative biology and taxonomic classification.</title>
        <authorList>
            <person name="Goeker M."/>
        </authorList>
    </citation>
    <scope>NUCLEOTIDE SEQUENCE [LARGE SCALE GENOMIC DNA]</scope>
    <source>
        <strain evidence="1 2">DSM 24875</strain>
    </source>
</reference>
<sequence>MVFNSVFLNCFLHMGSGMTKPAGVSTNSDAFTWIGSTGGWWGLATNWQDTTTGQNPATTAPGSKNAVTIAGATGLAYEVIRGGGAAARVGLTNQIDLVGTYTFGALTVGSETLVPKGAAAFVPGNLMLGSGSALTLGALDLLDGQMTVGAGTSVTASGAVSLGQSAQAGVPTGGSTTGSSAAASGALTVSGGGVFTASGSLSVVDGSLTVDGAGSAVSVGGNMQLGAAATSTGTRSSSASSGTVTLTNGARLSVAGSV</sequence>
<comment type="caution">
    <text evidence="1">The sequence shown here is derived from an EMBL/GenBank/DDBJ whole genome shotgun (WGS) entry which is preliminary data.</text>
</comment>
<organism evidence="1 2">
    <name type="scientific">Roseiarcus fermentans</name>
    <dbReference type="NCBI Taxonomy" id="1473586"/>
    <lineage>
        <taxon>Bacteria</taxon>
        <taxon>Pseudomonadati</taxon>
        <taxon>Pseudomonadota</taxon>
        <taxon>Alphaproteobacteria</taxon>
        <taxon>Hyphomicrobiales</taxon>
        <taxon>Roseiarcaceae</taxon>
        <taxon>Roseiarcus</taxon>
    </lineage>
</organism>
<dbReference type="Proteomes" id="UP000253529">
    <property type="component" value="Unassembled WGS sequence"/>
</dbReference>
<name>A0A366FQA6_9HYPH</name>